<accession>A0A9D4F0X9</accession>
<feature type="compositionally biased region" description="Basic and acidic residues" evidence="2">
    <location>
        <begin position="385"/>
        <end position="394"/>
    </location>
</feature>
<feature type="compositionally biased region" description="Basic and acidic residues" evidence="2">
    <location>
        <begin position="195"/>
        <end position="206"/>
    </location>
</feature>
<comment type="caution">
    <text evidence="3">The sequence shown here is derived from an EMBL/GenBank/DDBJ whole genome shotgun (WGS) entry which is preliminary data.</text>
</comment>
<dbReference type="AlphaFoldDB" id="A0A9D4F0X9"/>
<name>A0A9D4F0X9_DREPO</name>
<protein>
    <submittedName>
        <fullName evidence="3">Uncharacterized protein</fullName>
    </submittedName>
</protein>
<feature type="compositionally biased region" description="Basic and acidic residues" evidence="2">
    <location>
        <begin position="160"/>
        <end position="172"/>
    </location>
</feature>
<feature type="compositionally biased region" description="Basic and acidic residues" evidence="2">
    <location>
        <begin position="459"/>
        <end position="513"/>
    </location>
</feature>
<feature type="region of interest" description="Disordered" evidence="2">
    <location>
        <begin position="124"/>
        <end position="553"/>
    </location>
</feature>
<feature type="compositionally biased region" description="Polar residues" evidence="2">
    <location>
        <begin position="26"/>
        <end position="36"/>
    </location>
</feature>
<keyword evidence="4" id="KW-1185">Reference proteome</keyword>
<feature type="region of interest" description="Disordered" evidence="2">
    <location>
        <begin position="1"/>
        <end position="100"/>
    </location>
</feature>
<feature type="coiled-coil region" evidence="1">
    <location>
        <begin position="745"/>
        <end position="772"/>
    </location>
</feature>
<reference evidence="3" key="2">
    <citation type="submission" date="2020-11" db="EMBL/GenBank/DDBJ databases">
        <authorList>
            <person name="McCartney M.A."/>
            <person name="Auch B."/>
            <person name="Kono T."/>
            <person name="Mallez S."/>
            <person name="Becker A."/>
            <person name="Gohl D.M."/>
            <person name="Silverstein K.A.T."/>
            <person name="Koren S."/>
            <person name="Bechman K.B."/>
            <person name="Herman A."/>
            <person name="Abrahante J.E."/>
            <person name="Garbe J."/>
        </authorList>
    </citation>
    <scope>NUCLEOTIDE SEQUENCE</scope>
    <source>
        <strain evidence="3">Duluth1</strain>
        <tissue evidence="3">Whole animal</tissue>
    </source>
</reference>
<dbReference type="Proteomes" id="UP000828390">
    <property type="component" value="Unassembled WGS sequence"/>
</dbReference>
<evidence type="ECO:0000313" key="3">
    <source>
        <dbReference type="EMBL" id="KAH3787665.1"/>
    </source>
</evidence>
<proteinExistence type="predicted"/>
<feature type="compositionally biased region" description="Basic and acidic residues" evidence="2">
    <location>
        <begin position="220"/>
        <end position="241"/>
    </location>
</feature>
<gene>
    <name evidence="3" type="ORF">DPMN_165792</name>
</gene>
<feature type="compositionally biased region" description="Basic and acidic residues" evidence="2">
    <location>
        <begin position="358"/>
        <end position="372"/>
    </location>
</feature>
<reference evidence="3" key="1">
    <citation type="journal article" date="2019" name="bioRxiv">
        <title>The Genome of the Zebra Mussel, Dreissena polymorpha: A Resource for Invasive Species Research.</title>
        <authorList>
            <person name="McCartney M.A."/>
            <person name="Auch B."/>
            <person name="Kono T."/>
            <person name="Mallez S."/>
            <person name="Zhang Y."/>
            <person name="Obille A."/>
            <person name="Becker A."/>
            <person name="Abrahante J.E."/>
            <person name="Garbe J."/>
            <person name="Badalamenti J.P."/>
            <person name="Herman A."/>
            <person name="Mangelson H."/>
            <person name="Liachko I."/>
            <person name="Sullivan S."/>
            <person name="Sone E.D."/>
            <person name="Koren S."/>
            <person name="Silverstein K.A.T."/>
            <person name="Beckman K.B."/>
            <person name="Gohl D.M."/>
        </authorList>
    </citation>
    <scope>NUCLEOTIDE SEQUENCE</scope>
    <source>
        <strain evidence="3">Duluth1</strain>
        <tissue evidence="3">Whole animal</tissue>
    </source>
</reference>
<organism evidence="3 4">
    <name type="scientific">Dreissena polymorpha</name>
    <name type="common">Zebra mussel</name>
    <name type="synonym">Mytilus polymorpha</name>
    <dbReference type="NCBI Taxonomy" id="45954"/>
    <lineage>
        <taxon>Eukaryota</taxon>
        <taxon>Metazoa</taxon>
        <taxon>Spiralia</taxon>
        <taxon>Lophotrochozoa</taxon>
        <taxon>Mollusca</taxon>
        <taxon>Bivalvia</taxon>
        <taxon>Autobranchia</taxon>
        <taxon>Heteroconchia</taxon>
        <taxon>Euheterodonta</taxon>
        <taxon>Imparidentia</taxon>
        <taxon>Neoheterodontei</taxon>
        <taxon>Myida</taxon>
        <taxon>Dreissenoidea</taxon>
        <taxon>Dreissenidae</taxon>
        <taxon>Dreissena</taxon>
    </lineage>
</organism>
<feature type="compositionally biased region" description="Basic and acidic residues" evidence="2">
    <location>
        <begin position="340"/>
        <end position="349"/>
    </location>
</feature>
<feature type="non-terminal residue" evidence="3">
    <location>
        <position position="1"/>
    </location>
</feature>
<evidence type="ECO:0000256" key="2">
    <source>
        <dbReference type="SAM" id="MobiDB-lite"/>
    </source>
</evidence>
<feature type="compositionally biased region" description="Basic and acidic residues" evidence="2">
    <location>
        <begin position="312"/>
        <end position="330"/>
    </location>
</feature>
<evidence type="ECO:0000256" key="1">
    <source>
        <dbReference type="SAM" id="Coils"/>
    </source>
</evidence>
<feature type="compositionally biased region" description="Polar residues" evidence="2">
    <location>
        <begin position="419"/>
        <end position="432"/>
    </location>
</feature>
<feature type="compositionally biased region" description="Basic and acidic residues" evidence="2">
    <location>
        <begin position="255"/>
        <end position="268"/>
    </location>
</feature>
<feature type="compositionally biased region" description="Basic and acidic residues" evidence="2">
    <location>
        <begin position="275"/>
        <end position="299"/>
    </location>
</feature>
<evidence type="ECO:0000313" key="4">
    <source>
        <dbReference type="Proteomes" id="UP000828390"/>
    </source>
</evidence>
<dbReference type="EMBL" id="JAIWYP010000008">
    <property type="protein sequence ID" value="KAH3787665.1"/>
    <property type="molecule type" value="Genomic_DNA"/>
</dbReference>
<feature type="compositionally biased region" description="Basic and acidic residues" evidence="2">
    <location>
        <begin position="56"/>
        <end position="96"/>
    </location>
</feature>
<feature type="compositionally biased region" description="Basic and acidic residues" evidence="2">
    <location>
        <begin position="405"/>
        <end position="417"/>
    </location>
</feature>
<feature type="region of interest" description="Disordered" evidence="2">
    <location>
        <begin position="867"/>
        <end position="891"/>
    </location>
</feature>
<sequence>MSTLLPRLGMPNPTAHQNKGLIGAPTGSSHQSNPSNRGRRPSLLELSINGPAFRSNDIERRYRTRSEDVAHAEKENRKRKSNIDRSKSIGHGDEKRTKTKAFNFHSLSHVDIDETIKEVTANSGASDKRVRFDSSFEESLGKPTKKQKDAGKSGLNAKNVQDRLKKSERNGGKLDPIQPTSPSQGRPPAPGSHRSRVEAARDRARIWAETYSDPGPGTEKLLKSIDNERVIRGRPVDRRGVGGDGRPPVLPGVPPRHEARPRGADKARRLQSLPSKKEDHVSQVDDRTVTSAPSKEHPPTEVPLPKVNNLISKEDTPGASDRKPSPERQKPNATPAPTMRPKEHKEDRTLPPAVETSKPTDRGAERHGERVVVKPAPATGADNTKASEERDRKPAQLPGVAGRSTQEEDRKRIEKFTGSEVSDGTNASTNKYRPTRTHLPSDDHGPSGVHTLPAVSIDPEPRRKSPEPDIRQKVAMDLKRKEAALKEKQLEEEKEDRRVRERQTSPRRDKHVDVLPMRNPSNKTENSVVARKSEKSSVNTAAPSNKSNKSKTSVEISLYPAGEMSDRKRREVTIMDPKAMQKYSEESENEIDDEAFMHEYEYKHNVDTTEKTFNEMTDEEKIEYFRDTLKMRPEQIRELTFHPRVTEPKTIHRAYTGVETGNWRSSRRTLALRPKSRKVNVYKKVRTLAPAQRKAYVHSRLQGVVYRHINEVYGASPREEREKRFFEKLTKVQMDELQHRYEMLADREQRKFEAKLRQRDQLKRLRNKFEEDSWRRFMTQYVTRKVVEAEYKNREDYGLPSDLRRMSLHTNLSPNSRHQYTLTPRRRQKMNVKKFSNLFRYNVGPEYRPSGKPLKFEGFDTVYIDTEDENADEPQYDTHDTGKPKKKKKTNVAALMREAQRILDQS</sequence>
<keyword evidence="1" id="KW-0175">Coiled coil</keyword>
<feature type="compositionally biased region" description="Polar residues" evidence="2">
    <location>
        <begin position="536"/>
        <end position="553"/>
    </location>
</feature>